<dbReference type="Pfam" id="PF02719">
    <property type="entry name" value="Polysacc_synt_2"/>
    <property type="match status" value="1"/>
</dbReference>
<protein>
    <submittedName>
        <fullName evidence="4">Polysaccharide biosynthesis protein</fullName>
    </submittedName>
</protein>
<evidence type="ECO:0000313" key="4">
    <source>
        <dbReference type="EMBL" id="BDG08526.1"/>
    </source>
</evidence>
<gene>
    <name evidence="4" type="ORF">AMPC_16390</name>
</gene>
<name>A0ABM7X9K5_9BACT</name>
<dbReference type="InterPro" id="IPR036291">
    <property type="entry name" value="NAD(P)-bd_dom_sf"/>
</dbReference>
<feature type="domain" description="Polysaccharide biosynthesis protein CapD-like" evidence="3">
    <location>
        <begin position="322"/>
        <end position="601"/>
    </location>
</feature>
<dbReference type="RefSeq" id="WP_248345702.1">
    <property type="nucleotide sequence ID" value="NZ_AP025592.1"/>
</dbReference>
<keyword evidence="2" id="KW-0812">Transmembrane</keyword>
<evidence type="ECO:0000256" key="1">
    <source>
        <dbReference type="ARBA" id="ARBA00007430"/>
    </source>
</evidence>
<dbReference type="Gene3D" id="3.40.50.720">
    <property type="entry name" value="NAD(P)-binding Rossmann-like Domain"/>
    <property type="match status" value="2"/>
</dbReference>
<organism evidence="4 5">
    <name type="scientific">Anaeromyxobacter paludicola</name>
    <dbReference type="NCBI Taxonomy" id="2918171"/>
    <lineage>
        <taxon>Bacteria</taxon>
        <taxon>Pseudomonadati</taxon>
        <taxon>Myxococcota</taxon>
        <taxon>Myxococcia</taxon>
        <taxon>Myxococcales</taxon>
        <taxon>Cystobacterineae</taxon>
        <taxon>Anaeromyxobacteraceae</taxon>
        <taxon>Anaeromyxobacter</taxon>
    </lineage>
</organism>
<dbReference type="SUPFAM" id="SSF51735">
    <property type="entry name" value="NAD(P)-binding Rossmann-fold domains"/>
    <property type="match status" value="2"/>
</dbReference>
<comment type="similarity">
    <text evidence="1">Belongs to the polysaccharide synthase family.</text>
</comment>
<proteinExistence type="inferred from homology"/>
<dbReference type="PANTHER" id="PTHR43318">
    <property type="entry name" value="UDP-N-ACETYLGLUCOSAMINE 4,6-DEHYDRATASE"/>
    <property type="match status" value="1"/>
</dbReference>
<dbReference type="InterPro" id="IPR003869">
    <property type="entry name" value="Polysac_CapD-like"/>
</dbReference>
<keyword evidence="5" id="KW-1185">Reference proteome</keyword>
<accession>A0ABM7X9K5</accession>
<dbReference type="PANTHER" id="PTHR43318:SF1">
    <property type="entry name" value="POLYSACCHARIDE BIOSYNTHESIS PROTEIN EPSC-RELATED"/>
    <property type="match status" value="1"/>
</dbReference>
<dbReference type="Proteomes" id="UP001162734">
    <property type="component" value="Chromosome"/>
</dbReference>
<keyword evidence="2" id="KW-0472">Membrane</keyword>
<keyword evidence="2" id="KW-1133">Transmembrane helix</keyword>
<dbReference type="InterPro" id="IPR051203">
    <property type="entry name" value="Polysaccharide_Synthase-Rel"/>
</dbReference>
<evidence type="ECO:0000256" key="2">
    <source>
        <dbReference type="SAM" id="Phobius"/>
    </source>
</evidence>
<sequence>MRFKAANELLARVPFAKGARDWREGWTALLDSGRALSQTFFSAPRRLTLLASDALATVLSLELAVWLRFEGQVPSQYLRELPVALAAAVACRLACNWAASLHRWSFRLSGLPDAVRVALAAVAGSALFMLVTYAAIPGGLPRSVYALELFLSTSAFGVIRFGPRFGASWMGDRMRTWSGAERAIIVGSGSEAELLARDLQRTPDSKYLLLGFATTDGNMVGCRIDGRPVLCHLRDLPRVIRRLGAQMVLFADPCLPAALVRETLDRCAESRVRFKIIPNRQQLERLSVAMLEDVSPEDLLPRESVAFEDAEIRALVRGRRALVTGAGGSIGSELCRQLARHGVRQLVMLDMNENALYLNSRKLAEQFPGVDVRVEVADVREQQPLLRIADRYRPEDVFHAAAHKHVPLMEGSPDEAVKNNVFGTLHVARMAQSCGAERFVLISTDKAVNPSSVMGVTKRVAEQVLLELAQKSRTRMTAVRFGNVLGSAGSVIPIFKQQIAAGGPVTVTHPDCTRYFMTIPEAVGLVLIAGLGGYGQLCILDMGEPIRIAELARNLITMAGHVPDQEIPIVYTGLRPGEKLHEELLTEQEERTQTVRNRIKVACCATPPRDLPVRLAGLRRLADDGDREGVIQALQELVPTYRPGSLAEPAPRELPRPASVVSWRRPAPIAAAAPPAPPA</sequence>
<dbReference type="EMBL" id="AP025592">
    <property type="protein sequence ID" value="BDG08526.1"/>
    <property type="molecule type" value="Genomic_DNA"/>
</dbReference>
<feature type="transmembrane region" description="Helical" evidence="2">
    <location>
        <begin position="114"/>
        <end position="136"/>
    </location>
</feature>
<evidence type="ECO:0000259" key="3">
    <source>
        <dbReference type="Pfam" id="PF02719"/>
    </source>
</evidence>
<evidence type="ECO:0000313" key="5">
    <source>
        <dbReference type="Proteomes" id="UP001162734"/>
    </source>
</evidence>
<dbReference type="CDD" id="cd05237">
    <property type="entry name" value="UDP_invert_4-6DH_SDR_e"/>
    <property type="match status" value="1"/>
</dbReference>
<reference evidence="5" key="1">
    <citation type="journal article" date="2022" name="Int. J. Syst. Evol. Microbiol.">
        <title>Anaeromyxobacter oryzae sp. nov., Anaeromyxobacter diazotrophicus sp. nov. and Anaeromyxobacter paludicola sp. nov., isolated from paddy soils.</title>
        <authorList>
            <person name="Itoh H."/>
            <person name="Xu Z."/>
            <person name="Mise K."/>
            <person name="Masuda Y."/>
            <person name="Ushijima N."/>
            <person name="Hayakawa C."/>
            <person name="Shiratori Y."/>
            <person name="Senoo K."/>
        </authorList>
    </citation>
    <scope>NUCLEOTIDE SEQUENCE [LARGE SCALE GENOMIC DNA]</scope>
    <source>
        <strain evidence="5">Red630</strain>
    </source>
</reference>